<keyword evidence="4" id="KW-0804">Transcription</keyword>
<feature type="DNA-binding region" description="H-T-H motif" evidence="5">
    <location>
        <begin position="18"/>
        <end position="37"/>
    </location>
</feature>
<evidence type="ECO:0000256" key="4">
    <source>
        <dbReference type="ARBA" id="ARBA00023163"/>
    </source>
</evidence>
<gene>
    <name evidence="7" type="ORF">EKG83_17000</name>
</gene>
<dbReference type="AlphaFoldDB" id="A0A5Q0HDD6"/>
<dbReference type="GO" id="GO:0045892">
    <property type="term" value="P:negative regulation of DNA-templated transcription"/>
    <property type="evidence" value="ECO:0007669"/>
    <property type="project" value="InterPro"/>
</dbReference>
<dbReference type="InterPro" id="IPR003012">
    <property type="entry name" value="Tet_transcr_reg_TetR"/>
</dbReference>
<dbReference type="InterPro" id="IPR001647">
    <property type="entry name" value="HTH_TetR"/>
</dbReference>
<reference evidence="8" key="1">
    <citation type="journal article" date="2021" name="Curr. Microbiol.">
        <title>Complete genome of nocamycin-producing strain Saccharothrix syringae NRRL B-16468 reveals the biosynthetic potential for secondary metabolites.</title>
        <authorList>
            <person name="Mo X."/>
            <person name="Yang S."/>
        </authorList>
    </citation>
    <scope>NUCLEOTIDE SEQUENCE [LARGE SCALE GENOMIC DNA]</scope>
    <source>
        <strain evidence="8">ATCC 51364 / DSM 43886 / JCM 6844 / KCTC 9398 / NBRC 14523 / NRRL B-16468 / INA 2240</strain>
    </source>
</reference>
<keyword evidence="3 5" id="KW-0238">DNA-binding</keyword>
<dbReference type="GO" id="GO:0046677">
    <property type="term" value="P:response to antibiotic"/>
    <property type="evidence" value="ECO:0007669"/>
    <property type="project" value="InterPro"/>
</dbReference>
<sequence>MVRAALDVLDEGGLEAVSTRAVAARLGVRMNTVLWHVKSKARLRELLADAILADVDLRDLPDGWRDRAAELVRRLRGALLAHRDGAAAVTGTYAAEPATLRYAEALVDALLAGGVDDRRAAWAAWSLTYLVLGLVQEEQAAGGAGELGPAVVPDVHPALHQALPHLGPGAFAERLDFAVELVLGSLA</sequence>
<feature type="domain" description="HTH tetR-type" evidence="6">
    <location>
        <begin position="1"/>
        <end position="55"/>
    </location>
</feature>
<organism evidence="7 8">
    <name type="scientific">Saccharothrix syringae</name>
    <name type="common">Nocardiopsis syringae</name>
    <dbReference type="NCBI Taxonomy" id="103733"/>
    <lineage>
        <taxon>Bacteria</taxon>
        <taxon>Bacillati</taxon>
        <taxon>Actinomycetota</taxon>
        <taxon>Actinomycetes</taxon>
        <taxon>Pseudonocardiales</taxon>
        <taxon>Pseudonocardiaceae</taxon>
        <taxon>Saccharothrix</taxon>
    </lineage>
</organism>
<evidence type="ECO:0000313" key="8">
    <source>
        <dbReference type="Proteomes" id="UP000325787"/>
    </source>
</evidence>
<keyword evidence="2" id="KW-0805">Transcription regulation</keyword>
<dbReference type="PROSITE" id="PS50977">
    <property type="entry name" value="HTH_TETR_2"/>
    <property type="match status" value="1"/>
</dbReference>
<dbReference type="OrthoDB" id="3214072at2"/>
<dbReference type="SUPFAM" id="SSF46689">
    <property type="entry name" value="Homeodomain-like"/>
    <property type="match status" value="1"/>
</dbReference>
<dbReference type="Pfam" id="PF02909">
    <property type="entry name" value="TetR_C_1"/>
    <property type="match status" value="1"/>
</dbReference>
<dbReference type="KEGG" id="ssyi:EKG83_17000"/>
<dbReference type="InterPro" id="IPR004111">
    <property type="entry name" value="Repressor_TetR_C"/>
</dbReference>
<dbReference type="SUPFAM" id="SSF48498">
    <property type="entry name" value="Tetracyclin repressor-like, C-terminal domain"/>
    <property type="match status" value="1"/>
</dbReference>
<dbReference type="Gene3D" id="1.10.357.10">
    <property type="entry name" value="Tetracycline Repressor, domain 2"/>
    <property type="match status" value="1"/>
</dbReference>
<keyword evidence="1" id="KW-0678">Repressor</keyword>
<evidence type="ECO:0000259" key="6">
    <source>
        <dbReference type="PROSITE" id="PS50977"/>
    </source>
</evidence>
<evidence type="ECO:0000256" key="3">
    <source>
        <dbReference type="ARBA" id="ARBA00023125"/>
    </source>
</evidence>
<dbReference type="EMBL" id="CP034550">
    <property type="protein sequence ID" value="QFZ24296.1"/>
    <property type="molecule type" value="Genomic_DNA"/>
</dbReference>
<name>A0A5Q0HDD6_SACSY</name>
<dbReference type="Pfam" id="PF00440">
    <property type="entry name" value="TetR_N"/>
    <property type="match status" value="1"/>
</dbReference>
<proteinExistence type="predicted"/>
<evidence type="ECO:0000256" key="1">
    <source>
        <dbReference type="ARBA" id="ARBA00022491"/>
    </source>
</evidence>
<keyword evidence="8" id="KW-1185">Reference proteome</keyword>
<dbReference type="InterPro" id="IPR036271">
    <property type="entry name" value="Tet_transcr_reg_TetR-rel_C_sf"/>
</dbReference>
<dbReference type="Gene3D" id="1.10.10.60">
    <property type="entry name" value="Homeodomain-like"/>
    <property type="match status" value="1"/>
</dbReference>
<accession>A0A5Q0HDD6</accession>
<evidence type="ECO:0000256" key="5">
    <source>
        <dbReference type="PROSITE-ProRule" id="PRU00335"/>
    </source>
</evidence>
<evidence type="ECO:0000256" key="2">
    <source>
        <dbReference type="ARBA" id="ARBA00023015"/>
    </source>
</evidence>
<dbReference type="PRINTS" id="PR00400">
    <property type="entry name" value="TETREPRESSOR"/>
</dbReference>
<protein>
    <submittedName>
        <fullName evidence="7">TetR family transcriptional regulator</fullName>
    </submittedName>
</protein>
<dbReference type="InterPro" id="IPR009057">
    <property type="entry name" value="Homeodomain-like_sf"/>
</dbReference>
<dbReference type="GO" id="GO:0003677">
    <property type="term" value="F:DNA binding"/>
    <property type="evidence" value="ECO:0007669"/>
    <property type="project" value="UniProtKB-UniRule"/>
</dbReference>
<evidence type="ECO:0000313" key="7">
    <source>
        <dbReference type="EMBL" id="QFZ24296.1"/>
    </source>
</evidence>
<dbReference type="Proteomes" id="UP000325787">
    <property type="component" value="Chromosome"/>
</dbReference>